<proteinExistence type="predicted"/>
<dbReference type="PANTHER" id="PTHR48111:SF73">
    <property type="entry name" value="ALKALINE PHOSPHATASE SYNTHESIS TRANSCRIPTIONAL REGULATORY PROTEIN PHOP"/>
    <property type="match status" value="1"/>
</dbReference>
<dbReference type="InterPro" id="IPR036388">
    <property type="entry name" value="WH-like_DNA-bd_sf"/>
</dbReference>
<keyword evidence="6" id="KW-0804">Transcription</keyword>
<feature type="domain" description="Response regulatory" evidence="10">
    <location>
        <begin position="3"/>
        <end position="116"/>
    </location>
</feature>
<feature type="DNA-binding region" description="OmpR/PhoB-type" evidence="9">
    <location>
        <begin position="127"/>
        <end position="228"/>
    </location>
</feature>
<dbReference type="GO" id="GO:0000156">
    <property type="term" value="F:phosphorelay response regulator activity"/>
    <property type="evidence" value="ECO:0007669"/>
    <property type="project" value="TreeGrafter"/>
</dbReference>
<dbReference type="GO" id="GO:0032993">
    <property type="term" value="C:protein-DNA complex"/>
    <property type="evidence" value="ECO:0007669"/>
    <property type="project" value="TreeGrafter"/>
</dbReference>
<dbReference type="Pfam" id="PF00486">
    <property type="entry name" value="Trans_reg_C"/>
    <property type="match status" value="1"/>
</dbReference>
<dbReference type="SUPFAM" id="SSF46894">
    <property type="entry name" value="C-terminal effector domain of the bipartite response regulators"/>
    <property type="match status" value="1"/>
</dbReference>
<dbReference type="InterPro" id="IPR039420">
    <property type="entry name" value="WalR-like"/>
</dbReference>
<dbReference type="CDD" id="cd00383">
    <property type="entry name" value="trans_reg_C"/>
    <property type="match status" value="1"/>
</dbReference>
<comment type="caution">
    <text evidence="12">The sequence shown here is derived from an EMBL/GenBank/DDBJ whole genome shotgun (WGS) entry which is preliminary data.</text>
</comment>
<evidence type="ECO:0000256" key="7">
    <source>
        <dbReference type="ARBA" id="ARBA00024867"/>
    </source>
</evidence>
<sequence>MKNILIVDDEIKITELLEAFLKVEGYNIYKAYEGKGALDIFEREEIHLIILDLMLPIISGEDICKKIRAKSDVPIIMLTAKVDEENKIEGLSIGADDYITKPFSARELVSRVAAIMRRAYKEDNPQAQKFAFNDGDLEVDMKLLTVMKKGMKIKFTPNEFKILKILISNRGTILSRDTLVEKAFGIDFDGIDRTVDVHIKNIRHKIEDNPKEPQYIETVYGMGYKFNF</sequence>
<dbReference type="Gene3D" id="3.40.50.2300">
    <property type="match status" value="1"/>
</dbReference>
<evidence type="ECO:0000259" key="11">
    <source>
        <dbReference type="PROSITE" id="PS51755"/>
    </source>
</evidence>
<reference evidence="12 13" key="1">
    <citation type="submission" date="2017-06" db="EMBL/GenBank/DDBJ databases">
        <title>Draft genome sequence of anaerobic fermentative bacterium Anaeromicrobium sediminis DY2726D isolated from West Pacific Ocean sediments.</title>
        <authorList>
            <person name="Zeng X."/>
        </authorList>
    </citation>
    <scope>NUCLEOTIDE SEQUENCE [LARGE SCALE GENOMIC DNA]</scope>
    <source>
        <strain evidence="12 13">DY2726D</strain>
    </source>
</reference>
<dbReference type="InterPro" id="IPR016032">
    <property type="entry name" value="Sig_transdc_resp-reg_C-effctor"/>
</dbReference>
<dbReference type="SUPFAM" id="SSF52172">
    <property type="entry name" value="CheY-like"/>
    <property type="match status" value="1"/>
</dbReference>
<dbReference type="OrthoDB" id="9802426at2"/>
<evidence type="ECO:0000256" key="3">
    <source>
        <dbReference type="ARBA" id="ARBA00023012"/>
    </source>
</evidence>
<dbReference type="GO" id="GO:0006355">
    <property type="term" value="P:regulation of DNA-templated transcription"/>
    <property type="evidence" value="ECO:0007669"/>
    <property type="project" value="InterPro"/>
</dbReference>
<comment type="function">
    <text evidence="7">May play the central regulatory role in sporulation. It may be an element of the effector pathway responsible for the activation of sporulation genes in response to nutritional stress. Spo0A may act in concert with spo0H (a sigma factor) to control the expression of some genes that are critical to the sporulation process.</text>
</comment>
<dbReference type="SMART" id="SM00448">
    <property type="entry name" value="REC"/>
    <property type="match status" value="1"/>
</dbReference>
<dbReference type="PROSITE" id="PS50110">
    <property type="entry name" value="RESPONSE_REGULATORY"/>
    <property type="match status" value="1"/>
</dbReference>
<dbReference type="InterPro" id="IPR011006">
    <property type="entry name" value="CheY-like_superfamily"/>
</dbReference>
<keyword evidence="4" id="KW-0805">Transcription regulation</keyword>
<protein>
    <recommendedName>
        <fullName evidence="1">Stage 0 sporulation protein A homolog</fullName>
    </recommendedName>
</protein>
<dbReference type="InterPro" id="IPR001867">
    <property type="entry name" value="OmpR/PhoB-type_DNA-bd"/>
</dbReference>
<evidence type="ECO:0000256" key="2">
    <source>
        <dbReference type="ARBA" id="ARBA00022553"/>
    </source>
</evidence>
<dbReference type="FunFam" id="1.10.10.10:FF:000018">
    <property type="entry name" value="DNA-binding response regulator ResD"/>
    <property type="match status" value="1"/>
</dbReference>
<dbReference type="Pfam" id="PF00072">
    <property type="entry name" value="Response_reg"/>
    <property type="match status" value="1"/>
</dbReference>
<keyword evidence="5 9" id="KW-0238">DNA-binding</keyword>
<dbReference type="RefSeq" id="WP_095134684.1">
    <property type="nucleotide sequence ID" value="NZ_NIBG01000016.1"/>
</dbReference>
<evidence type="ECO:0000256" key="8">
    <source>
        <dbReference type="PROSITE-ProRule" id="PRU00169"/>
    </source>
</evidence>
<evidence type="ECO:0000256" key="6">
    <source>
        <dbReference type="ARBA" id="ARBA00023163"/>
    </source>
</evidence>
<evidence type="ECO:0000313" key="13">
    <source>
        <dbReference type="Proteomes" id="UP000216024"/>
    </source>
</evidence>
<keyword evidence="3" id="KW-0902">Two-component regulatory system</keyword>
<evidence type="ECO:0000256" key="5">
    <source>
        <dbReference type="ARBA" id="ARBA00023125"/>
    </source>
</evidence>
<dbReference type="Gene3D" id="6.10.250.690">
    <property type="match status" value="1"/>
</dbReference>
<dbReference type="SMART" id="SM00862">
    <property type="entry name" value="Trans_reg_C"/>
    <property type="match status" value="1"/>
</dbReference>
<feature type="domain" description="OmpR/PhoB-type" evidence="11">
    <location>
        <begin position="127"/>
        <end position="228"/>
    </location>
</feature>
<dbReference type="EMBL" id="NIBG01000016">
    <property type="protein sequence ID" value="PAB58382.1"/>
    <property type="molecule type" value="Genomic_DNA"/>
</dbReference>
<gene>
    <name evidence="12" type="ORF">CCE28_15705</name>
</gene>
<evidence type="ECO:0000313" key="12">
    <source>
        <dbReference type="EMBL" id="PAB58382.1"/>
    </source>
</evidence>
<evidence type="ECO:0000256" key="9">
    <source>
        <dbReference type="PROSITE-ProRule" id="PRU01091"/>
    </source>
</evidence>
<dbReference type="InterPro" id="IPR001789">
    <property type="entry name" value="Sig_transdc_resp-reg_receiver"/>
</dbReference>
<organism evidence="12 13">
    <name type="scientific">Anaeromicrobium sediminis</name>
    <dbReference type="NCBI Taxonomy" id="1478221"/>
    <lineage>
        <taxon>Bacteria</taxon>
        <taxon>Bacillati</taxon>
        <taxon>Bacillota</taxon>
        <taxon>Clostridia</taxon>
        <taxon>Peptostreptococcales</taxon>
        <taxon>Thermotaleaceae</taxon>
        <taxon>Anaeromicrobium</taxon>
    </lineage>
</organism>
<dbReference type="GO" id="GO:0000976">
    <property type="term" value="F:transcription cis-regulatory region binding"/>
    <property type="evidence" value="ECO:0007669"/>
    <property type="project" value="TreeGrafter"/>
</dbReference>
<dbReference type="AlphaFoldDB" id="A0A267MG58"/>
<dbReference type="GO" id="GO:0005829">
    <property type="term" value="C:cytosol"/>
    <property type="evidence" value="ECO:0007669"/>
    <property type="project" value="TreeGrafter"/>
</dbReference>
<dbReference type="CDD" id="cd17574">
    <property type="entry name" value="REC_OmpR"/>
    <property type="match status" value="1"/>
</dbReference>
<feature type="modified residue" description="4-aspartylphosphate" evidence="8">
    <location>
        <position position="52"/>
    </location>
</feature>
<evidence type="ECO:0000259" key="10">
    <source>
        <dbReference type="PROSITE" id="PS50110"/>
    </source>
</evidence>
<keyword evidence="2 8" id="KW-0597">Phosphoprotein</keyword>
<evidence type="ECO:0000256" key="4">
    <source>
        <dbReference type="ARBA" id="ARBA00023015"/>
    </source>
</evidence>
<accession>A0A267MG58</accession>
<dbReference type="PANTHER" id="PTHR48111">
    <property type="entry name" value="REGULATOR OF RPOS"/>
    <property type="match status" value="1"/>
</dbReference>
<dbReference type="FunFam" id="3.40.50.2300:FF:000001">
    <property type="entry name" value="DNA-binding response regulator PhoB"/>
    <property type="match status" value="1"/>
</dbReference>
<keyword evidence="13" id="KW-1185">Reference proteome</keyword>
<dbReference type="Proteomes" id="UP000216024">
    <property type="component" value="Unassembled WGS sequence"/>
</dbReference>
<dbReference type="Gene3D" id="1.10.10.10">
    <property type="entry name" value="Winged helix-like DNA-binding domain superfamily/Winged helix DNA-binding domain"/>
    <property type="match status" value="1"/>
</dbReference>
<name>A0A267MG58_9FIRM</name>
<dbReference type="PROSITE" id="PS51755">
    <property type="entry name" value="OMPR_PHOB"/>
    <property type="match status" value="1"/>
</dbReference>
<evidence type="ECO:0000256" key="1">
    <source>
        <dbReference type="ARBA" id="ARBA00018672"/>
    </source>
</evidence>